<dbReference type="GO" id="GO:0030018">
    <property type="term" value="C:Z disc"/>
    <property type="evidence" value="ECO:0007669"/>
    <property type="project" value="TreeGrafter"/>
</dbReference>
<dbReference type="CDD" id="cd23068">
    <property type="entry name" value="PDZ_ZASP52-like"/>
    <property type="match status" value="1"/>
</dbReference>
<reference evidence="6" key="1">
    <citation type="submission" date="2025-08" db="UniProtKB">
        <authorList>
            <consortium name="RefSeq"/>
        </authorList>
    </citation>
    <scope>IDENTIFICATION</scope>
</reference>
<dbReference type="PANTHER" id="PTHR24214">
    <property type="entry name" value="PDZ AND LIM DOMAIN PROTEIN ZASP"/>
    <property type="match status" value="1"/>
</dbReference>
<sequence length="99" mass="10942">MAVDIKLSKFDNTPWGFRLSGGLDFTHPLTVVRVARGSLADEAGLQPGDVLIRLNGLPLHEMTHAQAHDKLVNAGNNFVLSVVRNHLNHHTNHPMAHRQ</sequence>
<dbReference type="Pfam" id="PF00595">
    <property type="entry name" value="PDZ"/>
    <property type="match status" value="1"/>
</dbReference>
<dbReference type="GO" id="GO:0031941">
    <property type="term" value="C:filamentous actin"/>
    <property type="evidence" value="ECO:0007669"/>
    <property type="project" value="TreeGrafter"/>
</dbReference>
<evidence type="ECO:0000256" key="1">
    <source>
        <dbReference type="ARBA" id="ARBA00004496"/>
    </source>
</evidence>
<dbReference type="PANTHER" id="PTHR24214:SF38">
    <property type="entry name" value="PDZ AND LIM DOMAIN PROTEIN ZASP-RELATED"/>
    <property type="match status" value="1"/>
</dbReference>
<proteinExistence type="predicted"/>
<protein>
    <submittedName>
        <fullName evidence="6">PDZ and LIM domain protein 3 isoform X1</fullName>
    </submittedName>
</protein>
<dbReference type="FunFam" id="2.30.42.10:FF:000055">
    <property type="entry name" value="PDZ and LIM domain protein 3"/>
    <property type="match status" value="1"/>
</dbReference>
<dbReference type="KEGG" id="ccin:107266131"/>
<dbReference type="GO" id="GO:0061061">
    <property type="term" value="P:muscle structure development"/>
    <property type="evidence" value="ECO:0007669"/>
    <property type="project" value="TreeGrafter"/>
</dbReference>
<accession>A0AAJ7FHA7</accession>
<dbReference type="InterPro" id="IPR050604">
    <property type="entry name" value="PDZ-LIM_domain"/>
</dbReference>
<dbReference type="InterPro" id="IPR036034">
    <property type="entry name" value="PDZ_sf"/>
</dbReference>
<dbReference type="SUPFAM" id="SSF50156">
    <property type="entry name" value="PDZ domain-like"/>
    <property type="match status" value="1"/>
</dbReference>
<dbReference type="AlphaFoldDB" id="A0AAJ7FHA7"/>
<dbReference type="GO" id="GO:0003779">
    <property type="term" value="F:actin binding"/>
    <property type="evidence" value="ECO:0007669"/>
    <property type="project" value="TreeGrafter"/>
</dbReference>
<keyword evidence="3" id="KW-0440">LIM domain</keyword>
<dbReference type="GO" id="GO:0051371">
    <property type="term" value="F:muscle alpha-actinin binding"/>
    <property type="evidence" value="ECO:0007669"/>
    <property type="project" value="TreeGrafter"/>
</dbReference>
<dbReference type="PROSITE" id="PS50106">
    <property type="entry name" value="PDZ"/>
    <property type="match status" value="1"/>
</dbReference>
<dbReference type="GO" id="GO:0030036">
    <property type="term" value="P:actin cytoskeleton organization"/>
    <property type="evidence" value="ECO:0007669"/>
    <property type="project" value="TreeGrafter"/>
</dbReference>
<dbReference type="InterPro" id="IPR001478">
    <property type="entry name" value="PDZ"/>
</dbReference>
<dbReference type="RefSeq" id="XP_015591799.1">
    <property type="nucleotide sequence ID" value="XM_015736313.2"/>
</dbReference>
<evidence type="ECO:0000256" key="2">
    <source>
        <dbReference type="ARBA" id="ARBA00022490"/>
    </source>
</evidence>
<keyword evidence="3" id="KW-0862">Zinc</keyword>
<evidence type="ECO:0000313" key="5">
    <source>
        <dbReference type="Proteomes" id="UP000694920"/>
    </source>
</evidence>
<dbReference type="GeneID" id="107266131"/>
<dbReference type="SMART" id="SM00228">
    <property type="entry name" value="PDZ"/>
    <property type="match status" value="1"/>
</dbReference>
<dbReference type="Gene3D" id="2.30.42.10">
    <property type="match status" value="1"/>
</dbReference>
<dbReference type="GO" id="GO:0005912">
    <property type="term" value="C:adherens junction"/>
    <property type="evidence" value="ECO:0007669"/>
    <property type="project" value="TreeGrafter"/>
</dbReference>
<keyword evidence="2" id="KW-0963">Cytoplasm</keyword>
<keyword evidence="3" id="KW-0479">Metal-binding</keyword>
<keyword evidence="5" id="KW-1185">Reference proteome</keyword>
<dbReference type="Proteomes" id="UP000694920">
    <property type="component" value="Unplaced"/>
</dbReference>
<dbReference type="GO" id="GO:0001725">
    <property type="term" value="C:stress fiber"/>
    <property type="evidence" value="ECO:0007669"/>
    <property type="project" value="TreeGrafter"/>
</dbReference>
<gene>
    <name evidence="6" type="primary">LOC107266131</name>
</gene>
<evidence type="ECO:0000256" key="3">
    <source>
        <dbReference type="ARBA" id="ARBA00023038"/>
    </source>
</evidence>
<evidence type="ECO:0000259" key="4">
    <source>
        <dbReference type="PROSITE" id="PS50106"/>
    </source>
</evidence>
<evidence type="ECO:0000313" key="6">
    <source>
        <dbReference type="RefSeq" id="XP_015591799.1"/>
    </source>
</evidence>
<comment type="subcellular location">
    <subcellularLocation>
        <location evidence="1">Cytoplasm</location>
    </subcellularLocation>
</comment>
<feature type="domain" description="PDZ" evidence="4">
    <location>
        <begin position="4"/>
        <end position="86"/>
    </location>
</feature>
<name>A0AAJ7FHA7_CEPCN</name>
<organism evidence="5 6">
    <name type="scientific">Cephus cinctus</name>
    <name type="common">Wheat stem sawfly</name>
    <dbReference type="NCBI Taxonomy" id="211228"/>
    <lineage>
        <taxon>Eukaryota</taxon>
        <taxon>Metazoa</taxon>
        <taxon>Ecdysozoa</taxon>
        <taxon>Arthropoda</taxon>
        <taxon>Hexapoda</taxon>
        <taxon>Insecta</taxon>
        <taxon>Pterygota</taxon>
        <taxon>Neoptera</taxon>
        <taxon>Endopterygota</taxon>
        <taxon>Hymenoptera</taxon>
        <taxon>Cephoidea</taxon>
        <taxon>Cephidae</taxon>
        <taxon>Cephus</taxon>
    </lineage>
</organism>